<dbReference type="PANTHER" id="PTHR30121:SF6">
    <property type="entry name" value="SLR6007 PROTEIN"/>
    <property type="match status" value="1"/>
</dbReference>
<proteinExistence type="predicted"/>
<comment type="caution">
    <text evidence="2">The sequence shown here is derived from an EMBL/GenBank/DDBJ whole genome shotgun (WGS) entry which is preliminary data.</text>
</comment>
<dbReference type="AlphaFoldDB" id="A0A841CV88"/>
<keyword evidence="2" id="KW-0347">Helicase</keyword>
<dbReference type="Gene3D" id="3.40.50.300">
    <property type="entry name" value="P-loop containing nucleotide triphosphate hydrolases"/>
    <property type="match status" value="2"/>
</dbReference>
<accession>A0A841CV88</accession>
<evidence type="ECO:0000259" key="1">
    <source>
        <dbReference type="Pfam" id="PF01935"/>
    </source>
</evidence>
<dbReference type="RefSeq" id="WP_184699212.1">
    <property type="nucleotide sequence ID" value="NZ_JACHJN010000023.1"/>
</dbReference>
<dbReference type="Proteomes" id="UP000547510">
    <property type="component" value="Unassembled WGS sequence"/>
</dbReference>
<protein>
    <submittedName>
        <fullName evidence="2">DNA helicase HerA-like ATPase</fullName>
    </submittedName>
</protein>
<dbReference type="EMBL" id="JACHJN010000023">
    <property type="protein sequence ID" value="MBB5960743.1"/>
    <property type="molecule type" value="Genomic_DNA"/>
</dbReference>
<feature type="domain" description="Helicase HerA central" evidence="1">
    <location>
        <begin position="310"/>
        <end position="399"/>
    </location>
</feature>
<keyword evidence="3" id="KW-1185">Reference proteome</keyword>
<dbReference type="InterPro" id="IPR027417">
    <property type="entry name" value="P-loop_NTPase"/>
</dbReference>
<name>A0A841CV88_9PSEU</name>
<dbReference type="GO" id="GO:0004386">
    <property type="term" value="F:helicase activity"/>
    <property type="evidence" value="ECO:0007669"/>
    <property type="project" value="UniProtKB-KW"/>
</dbReference>
<dbReference type="InterPro" id="IPR002789">
    <property type="entry name" value="HerA_central"/>
</dbReference>
<dbReference type="InterPro" id="IPR051162">
    <property type="entry name" value="T4SS_component"/>
</dbReference>
<keyword evidence="2" id="KW-0547">Nucleotide-binding</keyword>
<dbReference type="Pfam" id="PF01935">
    <property type="entry name" value="DUF87"/>
    <property type="match status" value="1"/>
</dbReference>
<organism evidence="2 3">
    <name type="scientific">Saccharothrix tamanrassetensis</name>
    <dbReference type="NCBI Taxonomy" id="1051531"/>
    <lineage>
        <taxon>Bacteria</taxon>
        <taxon>Bacillati</taxon>
        <taxon>Actinomycetota</taxon>
        <taxon>Actinomycetes</taxon>
        <taxon>Pseudonocardiales</taxon>
        <taxon>Pseudonocardiaceae</taxon>
        <taxon>Saccharothrix</taxon>
    </lineage>
</organism>
<keyword evidence="2" id="KW-0067">ATP-binding</keyword>
<keyword evidence="2" id="KW-0378">Hydrolase</keyword>
<evidence type="ECO:0000313" key="2">
    <source>
        <dbReference type="EMBL" id="MBB5960743.1"/>
    </source>
</evidence>
<reference evidence="2 3" key="1">
    <citation type="submission" date="2020-08" db="EMBL/GenBank/DDBJ databases">
        <title>Genomic Encyclopedia of Type Strains, Phase III (KMG-III): the genomes of soil and plant-associated and newly described type strains.</title>
        <authorList>
            <person name="Whitman W."/>
        </authorList>
    </citation>
    <scope>NUCLEOTIDE SEQUENCE [LARGE SCALE GENOMIC DNA]</scope>
    <source>
        <strain evidence="2 3">CECT 8640</strain>
    </source>
</reference>
<sequence length="956" mass="103053">MGSVRHILDTPVYRLLSAPKPAGDTADRGYRQREAVVTAAYHARRPLLLGWQRTAADGPVAVYVGGAALRGSTGVAEPGAPEGATLLRIPPGGRGVPCAGEEVVDALRQTASWRRIDAVVDTLARVADAHLPAAAPSFEDCLLAVWHRPFAWLVVADPVPAEAIEPEVGAVAERERDLWRKAAQSPEAAVAADRLKHRHRELADGPVKGLWRIHLLAGAECPEDAAQVAALVCASVDLKDLPYTLLPSADMEPFDTALGAPDGRSGAFLGGSAALAALARPPEREVPGIRLVVPPEFDTTPEHTGDAAVTLGRVLDRNRQPVGPFTLSRDSLNRHVFVCGATGAGKSQTTRALLEAATSQGIPWLVVEPAKAEYRTMAARLGPRADVIVIRPGADYLPPAGINPLEPAAGPGGKRFPLQTHADMLRALFLASFESEEPFPQVLGAALNRTYTELGWDLALGEPTTRGAAPRYPTLTDLQHTAATVVENIGYSREITDNVRGFVAVRLSSLRLGTPGRFFENGHPIDFGELLTRNVVLEIEDVGDDRDKAFLMGTVLIRLIEHLRLVKQHPGGERVGLAHLSVFEEAHRLLRRTEGGGATAHAVEMFAGLLAEIRAYGEGLVIAEQIPGKLVPDVVKNTAVKIVHRLPAHDDRQAVGATMNVTDRQSGFIVTLPPGQAVVFSDGMDHPVLVQIEDGTAREAAEPPEPASVEPVIGRRSAACAPSCLRLPCTFREIRTAERALGTDTTLTLWAELAVVAHLVGVETPLPQPDVLERWVGMGERLLFCSLAQGVDAAIASRSMVLADLVSPAEFSVHVTDALRNTVATGLAHSGEEPQWLARHCRWYLVLDALTEVHRREPHAGRHPRSDEWAAVYGKSIPGDGIRAQVEIVRSWVMAAHRDKRLLWAAAFGVDAVPALFTAVGTKLSSPEWVERLAEELQWFVDCTWPLRELEPQEKG</sequence>
<dbReference type="SUPFAM" id="SSF52540">
    <property type="entry name" value="P-loop containing nucleoside triphosphate hydrolases"/>
    <property type="match status" value="1"/>
</dbReference>
<gene>
    <name evidence="2" type="ORF">FHS29_007371</name>
</gene>
<evidence type="ECO:0000313" key="3">
    <source>
        <dbReference type="Proteomes" id="UP000547510"/>
    </source>
</evidence>
<dbReference type="PANTHER" id="PTHR30121">
    <property type="entry name" value="UNCHARACTERIZED PROTEIN YJGR-RELATED"/>
    <property type="match status" value="1"/>
</dbReference>